<evidence type="ECO:0000256" key="1">
    <source>
        <dbReference type="ARBA" id="ARBA00010742"/>
    </source>
</evidence>
<dbReference type="Gene3D" id="3.40.190.10">
    <property type="entry name" value="Periplasmic binding protein-like II"/>
    <property type="match status" value="2"/>
</dbReference>
<dbReference type="SUPFAM" id="SSF53850">
    <property type="entry name" value="Periplasmic binding protein-like II"/>
    <property type="match status" value="1"/>
</dbReference>
<dbReference type="EMBL" id="NOWT01000007">
    <property type="protein sequence ID" value="OYD84412.1"/>
    <property type="molecule type" value="Genomic_DNA"/>
</dbReference>
<evidence type="ECO:0000313" key="8">
    <source>
        <dbReference type="Proteomes" id="UP000215367"/>
    </source>
</evidence>
<evidence type="ECO:0000256" key="5">
    <source>
        <dbReference type="ARBA" id="ARBA00070228"/>
    </source>
</evidence>
<accession>A0A235HFD8</accession>
<dbReference type="FunFam" id="3.40.190.10:FF:000050">
    <property type="entry name" value="Sulfonate ABC transporter substrate-binding protein"/>
    <property type="match status" value="1"/>
</dbReference>
<proteinExistence type="inferred from homology"/>
<evidence type="ECO:0000256" key="4">
    <source>
        <dbReference type="ARBA" id="ARBA00055538"/>
    </source>
</evidence>
<comment type="function">
    <text evidence="4">Part of a binding-protein-dependent transport system for aliphatic sulfonates. Putative binding protein.</text>
</comment>
<feature type="domain" description="Solute-binding protein family 3/N-terminal" evidence="6">
    <location>
        <begin position="53"/>
        <end position="273"/>
    </location>
</feature>
<dbReference type="InterPro" id="IPR001638">
    <property type="entry name" value="Solute-binding_3/MltF_N"/>
</dbReference>
<organism evidence="7 8">
    <name type="scientific">Azospirillum brasilense</name>
    <dbReference type="NCBI Taxonomy" id="192"/>
    <lineage>
        <taxon>Bacteria</taxon>
        <taxon>Pseudomonadati</taxon>
        <taxon>Pseudomonadota</taxon>
        <taxon>Alphaproteobacteria</taxon>
        <taxon>Rhodospirillales</taxon>
        <taxon>Azospirillaceae</taxon>
        <taxon>Azospirillum</taxon>
    </lineage>
</organism>
<dbReference type="SMART" id="SM00062">
    <property type="entry name" value="PBPb"/>
    <property type="match status" value="1"/>
</dbReference>
<keyword evidence="2" id="KW-0813">Transport</keyword>
<reference evidence="7 8" key="1">
    <citation type="submission" date="2017-07" db="EMBL/GenBank/DDBJ databases">
        <title>Whole genome sequence of Azospirillum brasilense 2A1, a potential biofertilizer strain.</title>
        <authorList>
            <person name="Fontana C.A."/>
            <person name="Toffoli L.M."/>
            <person name="Salazar S.M."/>
            <person name="Puglisi E."/>
            <person name="Pedraza R."/>
            <person name="Bassi D."/>
            <person name="Cocconcelli P.S."/>
        </authorList>
    </citation>
    <scope>NUCLEOTIDE SEQUENCE [LARGE SCALE GENOMIC DNA]</scope>
    <source>
        <strain evidence="7 8">2A1</strain>
    </source>
</reference>
<comment type="similarity">
    <text evidence="1">Belongs to the bacterial solute-binding protein SsuA/TauA family.</text>
</comment>
<protein>
    <recommendedName>
        <fullName evidence="5">Putative aliphatic sulfonates-binding protein</fullName>
    </recommendedName>
</protein>
<dbReference type="InterPro" id="IPR015168">
    <property type="entry name" value="SsuA/THI5"/>
</dbReference>
<keyword evidence="3" id="KW-0732">Signal</keyword>
<dbReference type="PANTHER" id="PTHR30024">
    <property type="entry name" value="ALIPHATIC SULFONATES-BINDING PROTEIN-RELATED"/>
    <property type="match status" value="1"/>
</dbReference>
<evidence type="ECO:0000256" key="3">
    <source>
        <dbReference type="ARBA" id="ARBA00022729"/>
    </source>
</evidence>
<evidence type="ECO:0000313" key="7">
    <source>
        <dbReference type="EMBL" id="OYD84412.1"/>
    </source>
</evidence>
<dbReference type="InterPro" id="IPR006311">
    <property type="entry name" value="TAT_signal"/>
</dbReference>
<dbReference type="RefSeq" id="WP_094303098.1">
    <property type="nucleotide sequence ID" value="NZ_NOWT01000007.1"/>
</dbReference>
<evidence type="ECO:0000256" key="2">
    <source>
        <dbReference type="ARBA" id="ARBA00022448"/>
    </source>
</evidence>
<dbReference type="CDD" id="cd13558">
    <property type="entry name" value="PBP2_SsuA_like_2"/>
    <property type="match status" value="1"/>
</dbReference>
<dbReference type="PANTHER" id="PTHR30024:SF48">
    <property type="entry name" value="ABC TRANSPORTER SUBSTRATE-BINDING PROTEIN"/>
    <property type="match status" value="1"/>
</dbReference>
<gene>
    <name evidence="7" type="ORF">CHT98_10155</name>
</gene>
<name>A0A235HFD8_AZOBR</name>
<comment type="caution">
    <text evidence="7">The sequence shown here is derived from an EMBL/GenBank/DDBJ whole genome shotgun (WGS) entry which is preliminary data.</text>
</comment>
<dbReference type="Pfam" id="PF09084">
    <property type="entry name" value="NMT1"/>
    <property type="match status" value="1"/>
</dbReference>
<sequence length="344" mass="36509">MPFDPTTASVSRSLSGIGRRSLLRGAAGACGALALCSLPAPTRAASGPTPETVLRIADYKALDGLALEASGQLPTPFRSQFAEFGSGNLIVEAINAGSIDVGSSSEIPPAFGIAAGARLSIVAVVKDDVNWQVVLVPPDSPIRSVADLKGKRVGYVRATTTQYYLAKMLGEVGLRFTDIQPVALTPAEGQAAFEQGALDAWAIYGYSVPFAIKKGARVLVTSNGYLSGNYLYLASPDALAEPGKAAAIGEYFLRLRRAFAWRAANLERWAQVHSAAIGVSAEIDLEILRKNSRQRDLAPITDADVASAQNVADTFHQLGVLPRRIDIAPAFDRRFNDILSRPLS</sequence>
<dbReference type="PROSITE" id="PS51318">
    <property type="entry name" value="TAT"/>
    <property type="match status" value="1"/>
</dbReference>
<dbReference type="Proteomes" id="UP000215367">
    <property type="component" value="Unassembled WGS sequence"/>
</dbReference>
<evidence type="ECO:0000259" key="6">
    <source>
        <dbReference type="SMART" id="SM00062"/>
    </source>
</evidence>
<dbReference type="AlphaFoldDB" id="A0A235HFD8"/>